<proteinExistence type="predicted"/>
<dbReference type="AlphaFoldDB" id="A0A6A7Y5K3"/>
<protein>
    <recommendedName>
        <fullName evidence="3">Peptidase S24/S26A/S26B/S26C domain-containing protein</fullName>
    </recommendedName>
</protein>
<dbReference type="RefSeq" id="WP_153482583.1">
    <property type="nucleotide sequence ID" value="NZ_VWNA01000001.1"/>
</dbReference>
<evidence type="ECO:0008006" key="3">
    <source>
        <dbReference type="Google" id="ProtNLM"/>
    </source>
</evidence>
<dbReference type="InterPro" id="IPR036286">
    <property type="entry name" value="LexA/Signal_pep-like_sf"/>
</dbReference>
<organism evidence="1 2">
    <name type="scientific">Segnochrobactrum spirostomi</name>
    <dbReference type="NCBI Taxonomy" id="2608987"/>
    <lineage>
        <taxon>Bacteria</taxon>
        <taxon>Pseudomonadati</taxon>
        <taxon>Pseudomonadota</taxon>
        <taxon>Alphaproteobacteria</taxon>
        <taxon>Hyphomicrobiales</taxon>
        <taxon>Segnochrobactraceae</taxon>
        <taxon>Segnochrobactrum</taxon>
    </lineage>
</organism>
<dbReference type="Proteomes" id="UP000332515">
    <property type="component" value="Unassembled WGS sequence"/>
</dbReference>
<dbReference type="EMBL" id="VWNA01000001">
    <property type="protein sequence ID" value="MQT13627.1"/>
    <property type="molecule type" value="Genomic_DNA"/>
</dbReference>
<reference evidence="1 2" key="1">
    <citation type="submission" date="2019-09" db="EMBL/GenBank/DDBJ databases">
        <title>Segnochrobactrum spirostomi gen. nov., sp. nov., isolated from the ciliate Spirostomum cf. yagiui and description of a novel family, Segnochrobactraceae fam. nov. within the order Rhizobiales of the class Alphaproteobacteria.</title>
        <authorList>
            <person name="Akter S."/>
            <person name="Shazib S.U.A."/>
            <person name="Shin M.K."/>
        </authorList>
    </citation>
    <scope>NUCLEOTIDE SEQUENCE [LARGE SCALE GENOMIC DNA]</scope>
    <source>
        <strain evidence="1 2">Sp-1</strain>
    </source>
</reference>
<gene>
    <name evidence="1" type="ORF">F0357_13455</name>
</gene>
<dbReference type="SUPFAM" id="SSF51306">
    <property type="entry name" value="LexA/Signal peptidase"/>
    <property type="match status" value="1"/>
</dbReference>
<accession>A0A6A7Y5K3</accession>
<evidence type="ECO:0000313" key="1">
    <source>
        <dbReference type="EMBL" id="MQT13627.1"/>
    </source>
</evidence>
<comment type="caution">
    <text evidence="1">The sequence shown here is derived from an EMBL/GenBank/DDBJ whole genome shotgun (WGS) entry which is preliminary data.</text>
</comment>
<sequence>MAAGRMAPTLTNTDYVLAVPCRRYEGEYLYVVENTNGMRRLVRAEPVWGSADKLRLWRDNAHYPDQVVRRAVFDRFVIGRVIADIKTRDPAAMAALV</sequence>
<keyword evidence="2" id="KW-1185">Reference proteome</keyword>
<evidence type="ECO:0000313" key="2">
    <source>
        <dbReference type="Proteomes" id="UP000332515"/>
    </source>
</evidence>
<name>A0A6A7Y5K3_9HYPH</name>